<dbReference type="PANTHER" id="PTHR32089:SF112">
    <property type="entry name" value="LYSOZYME-LIKE PROTEIN-RELATED"/>
    <property type="match status" value="1"/>
</dbReference>
<dbReference type="CDD" id="cd06225">
    <property type="entry name" value="HAMP"/>
    <property type="match status" value="1"/>
</dbReference>
<proteinExistence type="inferred from homology"/>
<dbReference type="Gene3D" id="1.10.8.500">
    <property type="entry name" value="HAMP domain in histidine kinase"/>
    <property type="match status" value="1"/>
</dbReference>
<reference evidence="7 8" key="1">
    <citation type="submission" date="2018-06" db="EMBL/GenBank/DDBJ databases">
        <title>OYT1 Genome Sequencing.</title>
        <authorList>
            <person name="Kato S."/>
            <person name="Itoh T."/>
            <person name="Ohkuma M."/>
        </authorList>
    </citation>
    <scope>NUCLEOTIDE SEQUENCE [LARGE SCALE GENOMIC DNA]</scope>
    <source>
        <strain evidence="7 8">OYT1</strain>
    </source>
</reference>
<dbReference type="KEGG" id="fam:OYT1_ch0630"/>
<dbReference type="Pfam" id="PF00672">
    <property type="entry name" value="HAMP"/>
    <property type="match status" value="1"/>
</dbReference>
<dbReference type="Gene3D" id="1.10.287.950">
    <property type="entry name" value="Methyl-accepting chemotaxis protein"/>
    <property type="match status" value="1"/>
</dbReference>
<evidence type="ECO:0000259" key="5">
    <source>
        <dbReference type="PROSITE" id="PS50111"/>
    </source>
</evidence>
<feature type="domain" description="HAMP" evidence="6">
    <location>
        <begin position="210"/>
        <end position="263"/>
    </location>
</feature>
<evidence type="ECO:0000256" key="2">
    <source>
        <dbReference type="ARBA" id="ARBA00029447"/>
    </source>
</evidence>
<dbReference type="PROSITE" id="PS50885">
    <property type="entry name" value="HAMP"/>
    <property type="match status" value="1"/>
</dbReference>
<evidence type="ECO:0000313" key="7">
    <source>
        <dbReference type="EMBL" id="BBE50197.1"/>
    </source>
</evidence>
<keyword evidence="4" id="KW-1133">Transmembrane helix</keyword>
<dbReference type="Pfam" id="PF00015">
    <property type="entry name" value="MCPsignal"/>
    <property type="match status" value="1"/>
</dbReference>
<dbReference type="PROSITE" id="PS50111">
    <property type="entry name" value="CHEMOTAXIS_TRANSDUC_2"/>
    <property type="match status" value="1"/>
</dbReference>
<evidence type="ECO:0000256" key="4">
    <source>
        <dbReference type="SAM" id="Phobius"/>
    </source>
</evidence>
<feature type="transmembrane region" description="Helical" evidence="4">
    <location>
        <begin position="190"/>
        <end position="209"/>
    </location>
</feature>
<dbReference type="InterPro" id="IPR004089">
    <property type="entry name" value="MCPsignal_dom"/>
</dbReference>
<dbReference type="EMBL" id="AP018738">
    <property type="protein sequence ID" value="BBE50197.1"/>
    <property type="molecule type" value="Genomic_DNA"/>
</dbReference>
<dbReference type="Gene3D" id="3.30.450.290">
    <property type="match status" value="1"/>
</dbReference>
<dbReference type="SMART" id="SM00283">
    <property type="entry name" value="MA"/>
    <property type="match status" value="1"/>
</dbReference>
<evidence type="ECO:0000259" key="6">
    <source>
        <dbReference type="PROSITE" id="PS50885"/>
    </source>
</evidence>
<evidence type="ECO:0000256" key="3">
    <source>
        <dbReference type="PROSITE-ProRule" id="PRU00284"/>
    </source>
</evidence>
<organism evidence="7 8">
    <name type="scientific">Ferriphaselus amnicola</name>
    <dbReference type="NCBI Taxonomy" id="1188319"/>
    <lineage>
        <taxon>Bacteria</taxon>
        <taxon>Pseudomonadati</taxon>
        <taxon>Pseudomonadota</taxon>
        <taxon>Betaproteobacteria</taxon>
        <taxon>Nitrosomonadales</taxon>
        <taxon>Gallionellaceae</taxon>
        <taxon>Ferriphaselus</taxon>
    </lineage>
</organism>
<dbReference type="Proteomes" id="UP000033070">
    <property type="component" value="Chromosome"/>
</dbReference>
<dbReference type="GO" id="GO:0007165">
    <property type="term" value="P:signal transduction"/>
    <property type="evidence" value="ECO:0007669"/>
    <property type="project" value="UniProtKB-KW"/>
</dbReference>
<keyword evidence="4" id="KW-0812">Transmembrane</keyword>
<dbReference type="SMART" id="SM00304">
    <property type="entry name" value="HAMP"/>
    <property type="match status" value="1"/>
</dbReference>
<feature type="domain" description="Methyl-accepting transducer" evidence="5">
    <location>
        <begin position="268"/>
        <end position="504"/>
    </location>
</feature>
<feature type="transmembrane region" description="Helical" evidence="4">
    <location>
        <begin position="16"/>
        <end position="34"/>
    </location>
</feature>
<dbReference type="AlphaFoldDB" id="A0A2Z6G9N0"/>
<protein>
    <submittedName>
        <fullName evidence="7">Methyl-accepting chemotaxis protein YoaH</fullName>
    </submittedName>
</protein>
<dbReference type="InterPro" id="IPR003660">
    <property type="entry name" value="HAMP_dom"/>
</dbReference>
<evidence type="ECO:0000313" key="8">
    <source>
        <dbReference type="Proteomes" id="UP000033070"/>
    </source>
</evidence>
<accession>A0A2Z6G9N0</accession>
<dbReference type="STRING" id="1188319.OYT1_00122"/>
<dbReference type="RefSeq" id="WP_062625864.1">
    <property type="nucleotide sequence ID" value="NZ_AP018738.1"/>
</dbReference>
<dbReference type="GO" id="GO:0016020">
    <property type="term" value="C:membrane"/>
    <property type="evidence" value="ECO:0007669"/>
    <property type="project" value="InterPro"/>
</dbReference>
<dbReference type="PANTHER" id="PTHR32089">
    <property type="entry name" value="METHYL-ACCEPTING CHEMOTAXIS PROTEIN MCPB"/>
    <property type="match status" value="1"/>
</dbReference>
<dbReference type="SUPFAM" id="SSF58104">
    <property type="entry name" value="Methyl-accepting chemotaxis protein (MCP) signaling domain"/>
    <property type="match status" value="1"/>
</dbReference>
<name>A0A2Z6G9N0_9PROT</name>
<evidence type="ECO:0000256" key="1">
    <source>
        <dbReference type="ARBA" id="ARBA00023224"/>
    </source>
</evidence>
<keyword evidence="8" id="KW-1185">Reference proteome</keyword>
<comment type="similarity">
    <text evidence="2">Belongs to the methyl-accepting chemotaxis (MCP) protein family.</text>
</comment>
<gene>
    <name evidence="7" type="ORF">OYT1_ch0630</name>
</gene>
<keyword evidence="1 3" id="KW-0807">Transducer</keyword>
<keyword evidence="4" id="KW-0472">Membrane</keyword>
<sequence length="540" mass="58214">MNSWWSSLSLKNKLQIPIQVILMVILVFAQNWMVGHFEANIEHDAKSRAEIAAKALFNSLNTMMVSGLISDKEQRVGLVKRMAATQGLDELRIFRGKPLIDQYGPGLPDEQAKDELERQVLSTGKELVEFSPGSAPSMRVVFPFLSQHDYHGVNCLECHAGNEGTINGAVSVRIGLKDAFAELKSLEMSLWAGQVVLQVMLFFVIGGIIKQVTAPTRELKNVMQQMQRAGDLSLRVVVRSNDEVGQMGRAFNELAKSFQSIVSQVHGYAGQVSSSASALASNADMVATSSQRQSDAALDTAHEVDTMSSSIGLVADTSSNVHLLSLESLQQAESGQKSLQELMAEIEHVEVAVKLMAGSVAAFVKSTQTITNMTKEVRDIAEQTNLLALNAAIEAARAGEQGRGFAVVADEVRKLAEKSAQSASQIDVVTRDLGGQSDQVEVSIANGLQSLKTSRSHMGTVADVLAQSNDSVSKVNAGVEEISTSVNQQKVASRHISENVDHIAAMAGSNNNVILRTVQAIKDVEQLAIDLKQVVGHFKV</sequence>